<dbReference type="InterPro" id="IPR025202">
    <property type="entry name" value="PLD-like_dom"/>
</dbReference>
<evidence type="ECO:0000313" key="16">
    <source>
        <dbReference type="Proteomes" id="UP000030832"/>
    </source>
</evidence>
<dbReference type="Proteomes" id="UP000030832">
    <property type="component" value="Unassembled WGS sequence"/>
</dbReference>
<dbReference type="CDD" id="cd09112">
    <property type="entry name" value="PLDc_CLS_2"/>
    <property type="match status" value="1"/>
</dbReference>
<dbReference type="OrthoDB" id="9762009at2"/>
<evidence type="ECO:0000256" key="7">
    <source>
        <dbReference type="ARBA" id="ARBA00022989"/>
    </source>
</evidence>
<feature type="domain" description="PLD phosphodiesterase" evidence="14">
    <location>
        <begin position="311"/>
        <end position="338"/>
    </location>
</feature>
<dbReference type="EMBL" id="JRJU01000030">
    <property type="protein sequence ID" value="KHF38768.1"/>
    <property type="molecule type" value="Genomic_DNA"/>
</dbReference>
<dbReference type="InterPro" id="IPR022924">
    <property type="entry name" value="Cardiolipin_synthase"/>
</dbReference>
<proteinExistence type="predicted"/>
<feature type="domain" description="PLD phosphodiesterase" evidence="14">
    <location>
        <begin position="140"/>
        <end position="167"/>
    </location>
</feature>
<protein>
    <recommendedName>
        <fullName evidence="12">Cardiolipin synthase</fullName>
        <ecNumber evidence="12">2.7.8.-</ecNumber>
    </recommendedName>
</protein>
<keyword evidence="6" id="KW-0677">Repeat</keyword>
<keyword evidence="7 13" id="KW-1133">Transmembrane helix</keyword>
<name>A0A0B0I8F1_9BACI</name>
<keyword evidence="2" id="KW-1003">Cell membrane</keyword>
<keyword evidence="10" id="KW-0594">Phospholipid biosynthesis</keyword>
<reference evidence="15 16" key="1">
    <citation type="submission" date="2014-09" db="EMBL/GenBank/DDBJ databases">
        <title>Genome sequencing and annotation of Bacillus Okhensis strain Kh10-101T.</title>
        <authorList>
            <person name="Prakash J.S."/>
        </authorList>
    </citation>
    <scope>NUCLEOTIDE SEQUENCE [LARGE SCALE GENOMIC DNA]</scope>
    <source>
        <strain evidence="16">Kh10-101T</strain>
    </source>
</reference>
<dbReference type="eggNOG" id="COG1502">
    <property type="taxonomic scope" value="Bacteria"/>
</dbReference>
<dbReference type="Gene3D" id="3.30.870.10">
    <property type="entry name" value="Endonuclease Chain A"/>
    <property type="match status" value="2"/>
</dbReference>
<evidence type="ECO:0000256" key="4">
    <source>
        <dbReference type="ARBA" id="ARBA00022679"/>
    </source>
</evidence>
<evidence type="ECO:0000256" key="9">
    <source>
        <dbReference type="ARBA" id="ARBA00023136"/>
    </source>
</evidence>
<feature type="transmembrane region" description="Helical" evidence="13">
    <location>
        <begin position="6"/>
        <end position="26"/>
    </location>
</feature>
<dbReference type="InterPro" id="IPR001736">
    <property type="entry name" value="PLipase_D/transphosphatidylase"/>
</dbReference>
<organism evidence="15 16">
    <name type="scientific">Halalkalibacter okhensis</name>
    <dbReference type="NCBI Taxonomy" id="333138"/>
    <lineage>
        <taxon>Bacteria</taxon>
        <taxon>Bacillati</taxon>
        <taxon>Bacillota</taxon>
        <taxon>Bacilli</taxon>
        <taxon>Bacillales</taxon>
        <taxon>Bacillaceae</taxon>
        <taxon>Halalkalibacter</taxon>
    </lineage>
</organism>
<gene>
    <name evidence="15" type="ORF">LQ50_19180</name>
</gene>
<evidence type="ECO:0000256" key="11">
    <source>
        <dbReference type="ARBA" id="ARBA00023264"/>
    </source>
</evidence>
<dbReference type="PANTHER" id="PTHR21248:SF7">
    <property type="entry name" value="MINOR CARDIOLIPIN SYNTHASE CLSB"/>
    <property type="match status" value="1"/>
</dbReference>
<evidence type="ECO:0000256" key="2">
    <source>
        <dbReference type="ARBA" id="ARBA00022475"/>
    </source>
</evidence>
<dbReference type="PIRSF" id="PIRSF000850">
    <property type="entry name" value="Phospholipase_D_PSS"/>
    <property type="match status" value="1"/>
</dbReference>
<comment type="caution">
    <text evidence="15">The sequence shown here is derived from an EMBL/GenBank/DDBJ whole genome shotgun (WGS) entry which is preliminary data.</text>
</comment>
<evidence type="ECO:0000256" key="6">
    <source>
        <dbReference type="ARBA" id="ARBA00022737"/>
    </source>
</evidence>
<keyword evidence="4" id="KW-0808">Transferase</keyword>
<evidence type="ECO:0000256" key="8">
    <source>
        <dbReference type="ARBA" id="ARBA00023098"/>
    </source>
</evidence>
<comment type="subcellular location">
    <subcellularLocation>
        <location evidence="1">Cell membrane</location>
    </subcellularLocation>
</comment>
<keyword evidence="11" id="KW-1208">Phospholipid metabolism</keyword>
<keyword evidence="9 13" id="KW-0472">Membrane</keyword>
<evidence type="ECO:0000256" key="3">
    <source>
        <dbReference type="ARBA" id="ARBA00022516"/>
    </source>
</evidence>
<keyword evidence="16" id="KW-1185">Reference proteome</keyword>
<dbReference type="FunFam" id="3.30.870.10:FF:000014">
    <property type="entry name" value="Cardiolipin synthase"/>
    <property type="match status" value="1"/>
</dbReference>
<dbReference type="STRING" id="333138.LQ50_19180"/>
<accession>A0A0B0I8F1</accession>
<evidence type="ECO:0000256" key="12">
    <source>
        <dbReference type="NCBIfam" id="TIGR04265"/>
    </source>
</evidence>
<keyword evidence="3" id="KW-0444">Lipid biosynthesis</keyword>
<dbReference type="PROSITE" id="PS50035">
    <property type="entry name" value="PLD"/>
    <property type="match status" value="2"/>
</dbReference>
<dbReference type="NCBIfam" id="TIGR04265">
    <property type="entry name" value="bac_cardiolipin"/>
    <property type="match status" value="1"/>
</dbReference>
<keyword evidence="8" id="KW-0443">Lipid metabolism</keyword>
<dbReference type="AlphaFoldDB" id="A0A0B0I8F1"/>
<dbReference type="SUPFAM" id="SSF56024">
    <property type="entry name" value="Phospholipase D/nuclease"/>
    <property type="match status" value="2"/>
</dbReference>
<sequence length="398" mass="45945">MNGWVITALILIAVLIWLRIDFILGLRQQRKEATRHVQETRYGEVTFLPTGDEFFRKLFADIEQANDHVHLLFYIFRDDHISGKLLKIIEGKAKEGVDIRLLVDKLGCDIPKKRIKQLKESGVRFAYSHPVSLPYLFFTFNRRNHRKLVIADGRVGYIGGYNVGDEYLGRDPKFGTWRDFHLRIEGDGVQDLQGQFLQDWQTAKQKYMEKSSHYPTLRKGPIPLRILPTDGVYLEETFIDLVSQAKETIIIGTPYYIPGEPLQRELMAAAKRGVDVKLIVPKKGDHPLVKEAAFPYFKPLLEAGINVYQYYRGFFHAKAVVIDNQVCDIGTANFDKRSFHINHEINCLLYDPEFIQKVLKVMEHDISISERLTLEAYQKRPLTQRGKEQVAKLVSGLL</sequence>
<dbReference type="CDD" id="cd09110">
    <property type="entry name" value="PLDc_CLS_1"/>
    <property type="match status" value="1"/>
</dbReference>
<dbReference type="SMART" id="SM00155">
    <property type="entry name" value="PLDc"/>
    <property type="match status" value="2"/>
</dbReference>
<dbReference type="GO" id="GO:0008808">
    <property type="term" value="F:cardiolipin synthase activity"/>
    <property type="evidence" value="ECO:0007669"/>
    <property type="project" value="UniProtKB-UniRule"/>
</dbReference>
<evidence type="ECO:0000256" key="1">
    <source>
        <dbReference type="ARBA" id="ARBA00004236"/>
    </source>
</evidence>
<evidence type="ECO:0000256" key="13">
    <source>
        <dbReference type="SAM" id="Phobius"/>
    </source>
</evidence>
<dbReference type="PANTHER" id="PTHR21248">
    <property type="entry name" value="CARDIOLIPIN SYNTHASE"/>
    <property type="match status" value="1"/>
</dbReference>
<evidence type="ECO:0000256" key="10">
    <source>
        <dbReference type="ARBA" id="ARBA00023209"/>
    </source>
</evidence>
<dbReference type="EC" id="2.7.8.-" evidence="12"/>
<dbReference type="Pfam" id="PF13091">
    <property type="entry name" value="PLDc_2"/>
    <property type="match status" value="2"/>
</dbReference>
<evidence type="ECO:0000259" key="14">
    <source>
        <dbReference type="PROSITE" id="PS50035"/>
    </source>
</evidence>
<dbReference type="GO" id="GO:0005886">
    <property type="term" value="C:plasma membrane"/>
    <property type="evidence" value="ECO:0007669"/>
    <property type="project" value="UniProtKB-SubCell"/>
</dbReference>
<evidence type="ECO:0000313" key="15">
    <source>
        <dbReference type="EMBL" id="KHF38768.1"/>
    </source>
</evidence>
<dbReference type="RefSeq" id="WP_034631890.1">
    <property type="nucleotide sequence ID" value="NZ_JRJU01000030.1"/>
</dbReference>
<dbReference type="GO" id="GO:0032049">
    <property type="term" value="P:cardiolipin biosynthetic process"/>
    <property type="evidence" value="ECO:0007669"/>
    <property type="project" value="UniProtKB-UniRule"/>
</dbReference>
<evidence type="ECO:0000256" key="5">
    <source>
        <dbReference type="ARBA" id="ARBA00022692"/>
    </source>
</evidence>
<keyword evidence="5 13" id="KW-0812">Transmembrane</keyword>